<dbReference type="GO" id="GO:0097120">
    <property type="term" value="P:receptor localization to synapse"/>
    <property type="evidence" value="ECO:0007669"/>
    <property type="project" value="TreeGrafter"/>
</dbReference>
<evidence type="ECO:0000313" key="7">
    <source>
        <dbReference type="EMBL" id="KAA0191495.1"/>
    </source>
</evidence>
<dbReference type="GO" id="GO:0045197">
    <property type="term" value="P:establishment or maintenance of epithelial cell apical/basal polarity"/>
    <property type="evidence" value="ECO:0007669"/>
    <property type="project" value="TreeGrafter"/>
</dbReference>
<feature type="region of interest" description="Disordered" evidence="4">
    <location>
        <begin position="142"/>
        <end position="195"/>
    </location>
</feature>
<dbReference type="SUPFAM" id="SSF50044">
    <property type="entry name" value="SH3-domain"/>
    <property type="match status" value="1"/>
</dbReference>
<feature type="domain" description="PDZ" evidence="6">
    <location>
        <begin position="485"/>
        <end position="562"/>
    </location>
</feature>
<feature type="domain" description="Guanylate kinase-like" evidence="5">
    <location>
        <begin position="795"/>
        <end position="964"/>
    </location>
</feature>
<evidence type="ECO:0000256" key="1">
    <source>
        <dbReference type="ARBA" id="ARBA00004370"/>
    </source>
</evidence>
<feature type="region of interest" description="Disordered" evidence="4">
    <location>
        <begin position="469"/>
        <end position="490"/>
    </location>
</feature>
<dbReference type="SUPFAM" id="SSF52540">
    <property type="entry name" value="P-loop containing nucleoside triphosphate hydrolases"/>
    <property type="match status" value="1"/>
</dbReference>
<accession>A0A8E0RTW1</accession>
<feature type="region of interest" description="Disordered" evidence="4">
    <location>
        <begin position="582"/>
        <end position="644"/>
    </location>
</feature>
<dbReference type="SMART" id="SM00072">
    <property type="entry name" value="GuKc"/>
    <property type="match status" value="1"/>
</dbReference>
<dbReference type="SUPFAM" id="SSF50156">
    <property type="entry name" value="PDZ domain-like"/>
    <property type="match status" value="3"/>
</dbReference>
<feature type="compositionally biased region" description="Polar residues" evidence="4">
    <location>
        <begin position="748"/>
        <end position="765"/>
    </location>
</feature>
<dbReference type="InterPro" id="IPR027417">
    <property type="entry name" value="P-loop_NTPase"/>
</dbReference>
<dbReference type="InterPro" id="IPR036028">
    <property type="entry name" value="SH3-like_dom_sf"/>
</dbReference>
<feature type="compositionally biased region" description="Polar residues" evidence="4">
    <location>
        <begin position="180"/>
        <end position="195"/>
    </location>
</feature>
<feature type="compositionally biased region" description="Polar residues" evidence="4">
    <location>
        <begin position="86"/>
        <end position="117"/>
    </location>
</feature>
<dbReference type="PROSITE" id="PS50106">
    <property type="entry name" value="PDZ"/>
    <property type="match status" value="3"/>
</dbReference>
<keyword evidence="3" id="KW-0472">Membrane</keyword>
<dbReference type="Pfam" id="PF00595">
    <property type="entry name" value="PDZ"/>
    <property type="match status" value="3"/>
</dbReference>
<feature type="compositionally biased region" description="Basic residues" evidence="4">
    <location>
        <begin position="613"/>
        <end position="622"/>
    </location>
</feature>
<evidence type="ECO:0000259" key="5">
    <source>
        <dbReference type="PROSITE" id="PS50052"/>
    </source>
</evidence>
<dbReference type="InterPro" id="IPR036034">
    <property type="entry name" value="PDZ_sf"/>
</dbReference>
<feature type="region of interest" description="Disordered" evidence="4">
    <location>
        <begin position="357"/>
        <end position="411"/>
    </location>
</feature>
<proteinExistence type="predicted"/>
<feature type="compositionally biased region" description="Polar residues" evidence="4">
    <location>
        <begin position="393"/>
        <end position="404"/>
    </location>
</feature>
<feature type="region of interest" description="Disordered" evidence="4">
    <location>
        <begin position="64"/>
        <end position="117"/>
    </location>
</feature>
<evidence type="ECO:0000256" key="2">
    <source>
        <dbReference type="ARBA" id="ARBA00022737"/>
    </source>
</evidence>
<dbReference type="InterPro" id="IPR050614">
    <property type="entry name" value="Synaptic_Scaffolding_LAP-MAGUK"/>
</dbReference>
<gene>
    <name evidence="7" type="ORF">FBUS_00168</name>
</gene>
<sequence length="980" mass="106207">MQKPKTDALTNTNNRFPIFRVGDRIISVNGISLIGVSHEEAVRALQLAGSRLKLVSLNSSKRVVERRNPQSISAASSSASLPPASVTSKNPTIPVTLPRTTSPVASTMSSDHGAMSMSSAGLTNTSLVSGSLLFDPAVSKQTLNSTSIRSNGDRTTHRPATSESGIAHSEPPNGERWSQPDRSPGNSMPTKRQSSLDMGYANQLDCKLFSGMVKSATVDRKTRRNLIPSSPIGLVHNARPVPAPQPGPLLIEVTLLRGTRSGLGFSIAGGVGNETVDGDPGIFVTKLTPGGVAETDGRVSVGDRIVQVNETSLVEVTHEQAVRALRQAGDHVHLIMVKQSVHPSRLIWSDDYDDQGSPCLERASPASPSSKTNEKFPTNAQEDIRNPADLCSPRSSPMAASSQGDYERTTADESVRDMNSPYFSPSGQQLFEAQMSGLIDYAAAASVADIVAKWPKARLVTLHRSARYTSSAQGPNEKRKHRPSRSVGGSLGLNIVGGDGSEATFVSQVQPDKPAGLCKRIFVGDRLLAVNGIDVSEHGHEQAANALRGAPDRVDLVLVYCPEEYAEFEKYYSRQLKAVGHKMSSKTAKQLERTTDAIQKEEINSRSTDKRQPAQRRSRRKSSVPSTEPLTEPPTSPDTPVTPAFDSSELFLRCQVDYDPSKESHQPVPKKAFVLRSGDLICVVNWTDPEWWEAQRIDPMSSEVTGPIGLVPSRQRLERRERVRSRHVNFLARAGRSTEPGSLEHARSSGNISANDGPISSGSTTTHRRDHSLGMAVSVTSLASSGTKHPERRDTTRACRPNEVEGRDYHFVVSREIMVADIAAHRYLEAGEYNGNLYGTHLESVFEVSELGLHCLLDVGGPALRRLEAAGLPSIAILVLPETFTANLAPPTTRSGKPTEPGPPITSTPDSTKSDVSKPTEMDVTYNAQVKLARLIRHFSNYLTAILTTDDFDVAYIRVKELIFENSGSLAWLNSPQPIP</sequence>
<evidence type="ECO:0000259" key="6">
    <source>
        <dbReference type="PROSITE" id="PS50106"/>
    </source>
</evidence>
<dbReference type="PANTHER" id="PTHR23119">
    <property type="entry name" value="DISCS LARGE"/>
    <property type="match status" value="1"/>
</dbReference>
<name>A0A8E0RTW1_9TREM</name>
<dbReference type="GO" id="GO:0043113">
    <property type="term" value="P:receptor clustering"/>
    <property type="evidence" value="ECO:0007669"/>
    <property type="project" value="TreeGrafter"/>
</dbReference>
<dbReference type="Gene3D" id="2.30.42.10">
    <property type="match status" value="3"/>
</dbReference>
<feature type="domain" description="PDZ" evidence="6">
    <location>
        <begin position="19"/>
        <end position="60"/>
    </location>
</feature>
<reference evidence="7" key="1">
    <citation type="submission" date="2019-05" db="EMBL/GenBank/DDBJ databases">
        <title>Annotation for the trematode Fasciolopsis buski.</title>
        <authorList>
            <person name="Choi Y.-J."/>
        </authorList>
    </citation>
    <scope>NUCLEOTIDE SEQUENCE</scope>
    <source>
        <strain evidence="7">HT</strain>
        <tissue evidence="7">Whole worm</tissue>
    </source>
</reference>
<dbReference type="InterPro" id="IPR020590">
    <property type="entry name" value="Guanylate_kinase_CS"/>
</dbReference>
<dbReference type="GO" id="GO:0019901">
    <property type="term" value="F:protein kinase binding"/>
    <property type="evidence" value="ECO:0007669"/>
    <property type="project" value="TreeGrafter"/>
</dbReference>
<dbReference type="SMART" id="SM00228">
    <property type="entry name" value="PDZ"/>
    <property type="match status" value="2"/>
</dbReference>
<feature type="compositionally biased region" description="Polar residues" evidence="4">
    <location>
        <begin position="366"/>
        <end position="381"/>
    </location>
</feature>
<comment type="subcellular location">
    <subcellularLocation>
        <location evidence="1">Membrane</location>
    </subcellularLocation>
</comment>
<dbReference type="Pfam" id="PF00625">
    <property type="entry name" value="Guanylate_kin"/>
    <property type="match status" value="1"/>
</dbReference>
<dbReference type="PROSITE" id="PS50052">
    <property type="entry name" value="GUANYLATE_KINASE_2"/>
    <property type="match status" value="1"/>
</dbReference>
<feature type="region of interest" description="Disordered" evidence="4">
    <location>
        <begin position="889"/>
        <end position="919"/>
    </location>
</feature>
<protein>
    <submittedName>
        <fullName evidence="7">Neuronal differentiation protein</fullName>
    </submittedName>
</protein>
<dbReference type="EMBL" id="LUCM01006299">
    <property type="protein sequence ID" value="KAA0191495.1"/>
    <property type="molecule type" value="Genomic_DNA"/>
</dbReference>
<dbReference type="Proteomes" id="UP000728185">
    <property type="component" value="Unassembled WGS sequence"/>
</dbReference>
<dbReference type="GO" id="GO:0016323">
    <property type="term" value="C:basolateral plasma membrane"/>
    <property type="evidence" value="ECO:0007669"/>
    <property type="project" value="TreeGrafter"/>
</dbReference>
<feature type="domain" description="PDZ" evidence="6">
    <location>
        <begin position="252"/>
        <end position="340"/>
    </location>
</feature>
<dbReference type="GO" id="GO:0030054">
    <property type="term" value="C:cell junction"/>
    <property type="evidence" value="ECO:0007669"/>
    <property type="project" value="TreeGrafter"/>
</dbReference>
<evidence type="ECO:0000256" key="3">
    <source>
        <dbReference type="ARBA" id="ARBA00023136"/>
    </source>
</evidence>
<feature type="compositionally biased region" description="Low complexity" evidence="4">
    <location>
        <begin position="71"/>
        <end position="85"/>
    </location>
</feature>
<keyword evidence="8" id="KW-1185">Reference proteome</keyword>
<organism evidence="7 8">
    <name type="scientific">Fasciolopsis buskii</name>
    <dbReference type="NCBI Taxonomy" id="27845"/>
    <lineage>
        <taxon>Eukaryota</taxon>
        <taxon>Metazoa</taxon>
        <taxon>Spiralia</taxon>
        <taxon>Lophotrochozoa</taxon>
        <taxon>Platyhelminthes</taxon>
        <taxon>Trematoda</taxon>
        <taxon>Digenea</taxon>
        <taxon>Plagiorchiida</taxon>
        <taxon>Echinostomata</taxon>
        <taxon>Echinostomatoidea</taxon>
        <taxon>Fasciolidae</taxon>
        <taxon>Fasciolopsis</taxon>
    </lineage>
</organism>
<dbReference type="Gene3D" id="3.40.50.300">
    <property type="entry name" value="P-loop containing nucleotide triphosphate hydrolases"/>
    <property type="match status" value="1"/>
</dbReference>
<feature type="compositionally biased region" description="Basic and acidic residues" evidence="4">
    <location>
        <begin position="589"/>
        <end position="612"/>
    </location>
</feature>
<evidence type="ECO:0000256" key="4">
    <source>
        <dbReference type="SAM" id="MobiDB-lite"/>
    </source>
</evidence>
<dbReference type="GO" id="GO:0098609">
    <property type="term" value="P:cell-cell adhesion"/>
    <property type="evidence" value="ECO:0007669"/>
    <property type="project" value="TreeGrafter"/>
</dbReference>
<dbReference type="InterPro" id="IPR008144">
    <property type="entry name" value="Guanylate_kin-like_dom"/>
</dbReference>
<dbReference type="PROSITE" id="PS00856">
    <property type="entry name" value="GUANYLATE_KINASE_1"/>
    <property type="match status" value="1"/>
</dbReference>
<dbReference type="CDD" id="cd06724">
    <property type="entry name" value="PDZ2_Dlg1-2-4-like"/>
    <property type="match status" value="1"/>
</dbReference>
<dbReference type="Gene3D" id="2.30.30.40">
    <property type="entry name" value="SH3 Domains"/>
    <property type="match status" value="1"/>
</dbReference>
<dbReference type="InterPro" id="IPR008145">
    <property type="entry name" value="GK/Ca_channel_bsu"/>
</dbReference>
<keyword evidence="2" id="KW-0677">Repeat</keyword>
<comment type="caution">
    <text evidence="7">The sequence shown here is derived from an EMBL/GenBank/DDBJ whole genome shotgun (WGS) entry which is preliminary data.</text>
</comment>
<dbReference type="AlphaFoldDB" id="A0A8E0RTW1"/>
<dbReference type="OrthoDB" id="78824at2759"/>
<dbReference type="InterPro" id="IPR001478">
    <property type="entry name" value="PDZ"/>
</dbReference>
<dbReference type="PANTHER" id="PTHR23119:SF51">
    <property type="entry name" value="DISKS LARGE 1 TUMOR SUPPRESSOR PROTEIN"/>
    <property type="match status" value="1"/>
</dbReference>
<feature type="region of interest" description="Disordered" evidence="4">
    <location>
        <begin position="732"/>
        <end position="771"/>
    </location>
</feature>
<evidence type="ECO:0000313" key="8">
    <source>
        <dbReference type="Proteomes" id="UP000728185"/>
    </source>
</evidence>
<dbReference type="CDD" id="cd00136">
    <property type="entry name" value="PDZ_canonical"/>
    <property type="match status" value="1"/>
</dbReference>